<keyword evidence="1" id="KW-0472">Membrane</keyword>
<accession>A0A916EBW2</accession>
<proteinExistence type="predicted"/>
<gene>
    <name evidence="2" type="ORF">CHRIB12_LOCUS14889</name>
</gene>
<evidence type="ECO:0000256" key="1">
    <source>
        <dbReference type="SAM" id="Phobius"/>
    </source>
</evidence>
<dbReference type="AlphaFoldDB" id="A0A916EBW2"/>
<dbReference type="Proteomes" id="UP000684084">
    <property type="component" value="Unassembled WGS sequence"/>
</dbReference>
<sequence length="175" mass="19485">MSATKKQLLVCLGICFVGFATSILVVTCFVMSSLQKLLSDISIANYAALYTIGNILFFISILVLSKSIKGELSSGRSDDGNQNEPVTHKYPFFSKVCWSVVVICLTLAATLVIAFTVEDDVWCIILCIFQGMTLFWYCGGYILLDIYNKAVETYNKAQVAYTNAEICFKYINKIK</sequence>
<protein>
    <submittedName>
        <fullName evidence="2">Uncharacterized protein</fullName>
    </submittedName>
</protein>
<keyword evidence="1" id="KW-0812">Transmembrane</keyword>
<comment type="caution">
    <text evidence="2">The sequence shown here is derived from an EMBL/GenBank/DDBJ whole genome shotgun (WGS) entry which is preliminary data.</text>
</comment>
<dbReference type="VEuPathDB" id="FungiDB:RhiirFUN_026292"/>
<dbReference type="OrthoDB" id="2315880at2759"/>
<organism evidence="2 3">
    <name type="scientific">Rhizophagus irregularis</name>
    <dbReference type="NCBI Taxonomy" id="588596"/>
    <lineage>
        <taxon>Eukaryota</taxon>
        <taxon>Fungi</taxon>
        <taxon>Fungi incertae sedis</taxon>
        <taxon>Mucoromycota</taxon>
        <taxon>Glomeromycotina</taxon>
        <taxon>Glomeromycetes</taxon>
        <taxon>Glomerales</taxon>
        <taxon>Glomeraceae</taxon>
        <taxon>Rhizophagus</taxon>
    </lineage>
</organism>
<dbReference type="EMBL" id="CAGKOT010000034">
    <property type="protein sequence ID" value="CAB5375459.1"/>
    <property type="molecule type" value="Genomic_DNA"/>
</dbReference>
<feature type="transmembrane region" description="Helical" evidence="1">
    <location>
        <begin position="44"/>
        <end position="64"/>
    </location>
</feature>
<keyword evidence="1" id="KW-1133">Transmembrane helix</keyword>
<evidence type="ECO:0000313" key="2">
    <source>
        <dbReference type="EMBL" id="CAB5375459.1"/>
    </source>
</evidence>
<reference evidence="2" key="1">
    <citation type="submission" date="2020-05" db="EMBL/GenBank/DDBJ databases">
        <authorList>
            <person name="Rincon C."/>
            <person name="Sanders R I."/>
            <person name="Robbins C."/>
            <person name="Chaturvedi A."/>
        </authorList>
    </citation>
    <scope>NUCLEOTIDE SEQUENCE</scope>
    <source>
        <strain evidence="2">CHB12</strain>
    </source>
</reference>
<feature type="transmembrane region" description="Helical" evidence="1">
    <location>
        <begin position="121"/>
        <end position="144"/>
    </location>
</feature>
<feature type="transmembrane region" description="Helical" evidence="1">
    <location>
        <begin position="7"/>
        <end position="32"/>
    </location>
</feature>
<name>A0A916EBW2_9GLOM</name>
<evidence type="ECO:0000313" key="3">
    <source>
        <dbReference type="Proteomes" id="UP000684084"/>
    </source>
</evidence>
<feature type="transmembrane region" description="Helical" evidence="1">
    <location>
        <begin position="96"/>
        <end position="115"/>
    </location>
</feature>